<dbReference type="AlphaFoldDB" id="N1WIW4"/>
<reference evidence="1" key="1">
    <citation type="submission" date="2013-03" db="EMBL/GenBank/DDBJ databases">
        <authorList>
            <person name="Harkins D.M."/>
            <person name="Durkin A.S."/>
            <person name="Brinkac L.M."/>
            <person name="Haft D.H."/>
            <person name="Selengut J.D."/>
            <person name="Sanka R."/>
            <person name="DePew J."/>
            <person name="Purushe J."/>
            <person name="Hartskeerl R.A."/>
            <person name="Ahmed A."/>
            <person name="van der Linden H."/>
            <person name="Goris M.G.A."/>
            <person name="Vinetz J.M."/>
            <person name="Sutton G.G."/>
            <person name="Nierman W.C."/>
            <person name="Fouts D.E."/>
        </authorList>
    </citation>
    <scope>NUCLEOTIDE SEQUENCE [LARGE SCALE GENOMIC DNA]</scope>
    <source>
        <strain evidence="1">ICFT</strain>
    </source>
</reference>
<proteinExistence type="predicted"/>
<dbReference type="Proteomes" id="UP000012313">
    <property type="component" value="Unassembled WGS sequence"/>
</dbReference>
<protein>
    <recommendedName>
        <fullName evidence="3">Lipoprotein</fullName>
    </recommendedName>
</protein>
<dbReference type="EMBL" id="AOHC02000016">
    <property type="protein sequence ID" value="EMY78875.1"/>
    <property type="molecule type" value="Genomic_DNA"/>
</dbReference>
<evidence type="ECO:0008006" key="3">
    <source>
        <dbReference type="Google" id="ProtNLM"/>
    </source>
</evidence>
<keyword evidence="2" id="KW-1185">Reference proteome</keyword>
<accession>N1WIW4</accession>
<name>N1WIW4_9LEPT</name>
<comment type="caution">
    <text evidence="1">The sequence shown here is derived from an EMBL/GenBank/DDBJ whole genome shotgun (WGS) entry which is preliminary data.</text>
</comment>
<evidence type="ECO:0000313" key="1">
    <source>
        <dbReference type="EMBL" id="EMY78875.1"/>
    </source>
</evidence>
<evidence type="ECO:0000313" key="2">
    <source>
        <dbReference type="Proteomes" id="UP000012313"/>
    </source>
</evidence>
<gene>
    <name evidence="1" type="ORF">LEP1GSC060_1101</name>
</gene>
<organism evidence="1 2">
    <name type="scientific">Leptospira weilii serovar Ranarum str. ICFT</name>
    <dbReference type="NCBI Taxonomy" id="1218598"/>
    <lineage>
        <taxon>Bacteria</taxon>
        <taxon>Pseudomonadati</taxon>
        <taxon>Spirochaetota</taxon>
        <taxon>Spirochaetia</taxon>
        <taxon>Leptospirales</taxon>
        <taxon>Leptospiraceae</taxon>
        <taxon>Leptospira</taxon>
    </lineage>
</organism>
<sequence length="177" mass="20554">MLIFTLLPFCKNEEKLNMNEVFGILLMKKTSESEGESLGLKIEYSYRYKKPDGEILFCQEWSTAYLDKRALWDQSAQGFVDRMKEVYGYEMVVDSIEGPCVVPNKVMACNYEGFMGVNETVTNVYSYAGEREFFVPIWHSYNFFTDAKTGKELCNRLNEFGHATQYKCYAPGRCMEE</sequence>
<dbReference type="NCBIfam" id="NF033167">
    <property type="entry name" value="lipo_LIC11695"/>
    <property type="match status" value="1"/>
</dbReference>